<evidence type="ECO:0000259" key="13">
    <source>
        <dbReference type="Pfam" id="PF07718"/>
    </source>
</evidence>
<dbReference type="PANTHER" id="PTHR10635:SF0">
    <property type="entry name" value="COATOMER SUBUNIT BETA"/>
    <property type="match status" value="1"/>
</dbReference>
<keyword evidence="2 10" id="KW-0813">Transport</keyword>
<dbReference type="OrthoDB" id="10261439at2759"/>
<accession>A0A0K3ARL1</accession>
<dbReference type="VEuPathDB" id="PiroplasmaDB:BMR1_03g03390"/>
<evidence type="ECO:0000256" key="4">
    <source>
        <dbReference type="ARBA" id="ARBA00022737"/>
    </source>
</evidence>
<dbReference type="GO" id="GO:0006891">
    <property type="term" value="P:intra-Golgi vesicle-mediated transport"/>
    <property type="evidence" value="ECO:0007669"/>
    <property type="project" value="TreeGrafter"/>
</dbReference>
<evidence type="ECO:0000313" key="15">
    <source>
        <dbReference type="EMBL" id="CTQ41278.1"/>
    </source>
</evidence>
<dbReference type="GO" id="GO:0000139">
    <property type="term" value="C:Golgi membrane"/>
    <property type="evidence" value="ECO:0007669"/>
    <property type="project" value="UniProtKB-SubCell"/>
</dbReference>
<dbReference type="Pfam" id="PF01602">
    <property type="entry name" value="Adaptin_N"/>
    <property type="match status" value="1"/>
</dbReference>
<feature type="domain" description="Coatomer beta subunit appendage platform" evidence="14">
    <location>
        <begin position="770"/>
        <end position="921"/>
    </location>
</feature>
<keyword evidence="4" id="KW-0677">Repeat</keyword>
<comment type="subcellular location">
    <subcellularLocation>
        <location evidence="10">Cytoplasm</location>
    </subcellularLocation>
    <subcellularLocation>
        <location evidence="1 10">Golgi apparatus membrane</location>
        <topology evidence="1 10">Peripheral membrane protein</topology>
        <orientation evidence="1 10">Cytoplasmic side</orientation>
    </subcellularLocation>
    <subcellularLocation>
        <location evidence="10">Cytoplasmic vesicle</location>
        <location evidence="10">COPI-coated vesicle membrane</location>
        <topology evidence="10">Peripheral membrane protein</topology>
        <orientation evidence="10">Cytoplasmic side</orientation>
    </subcellularLocation>
</comment>
<feature type="domain" description="Clathrin/coatomer adaptor adaptin-like N-terminal" evidence="12">
    <location>
        <begin position="22"/>
        <end position="510"/>
    </location>
</feature>
<evidence type="ECO:0000256" key="8">
    <source>
        <dbReference type="ARBA" id="ARBA00023136"/>
    </source>
</evidence>
<keyword evidence="7 10" id="KW-0333">Golgi apparatus</keyword>
<dbReference type="SUPFAM" id="SSF48371">
    <property type="entry name" value="ARM repeat"/>
    <property type="match status" value="1"/>
</dbReference>
<name>A0A0K3ARL1_BABMR</name>
<dbReference type="Pfam" id="PF07718">
    <property type="entry name" value="Coatamer_beta_C"/>
    <property type="match status" value="1"/>
</dbReference>
<evidence type="ECO:0000256" key="6">
    <source>
        <dbReference type="ARBA" id="ARBA00022927"/>
    </source>
</evidence>
<evidence type="ECO:0000256" key="9">
    <source>
        <dbReference type="ARBA" id="ARBA00023329"/>
    </source>
</evidence>
<dbReference type="InterPro" id="IPR011989">
    <property type="entry name" value="ARM-like"/>
</dbReference>
<protein>
    <recommendedName>
        <fullName evidence="10">Coatomer subunit beta</fullName>
    </recommendedName>
    <alternativeName>
        <fullName evidence="10">Beta-coat protein</fullName>
    </alternativeName>
</protein>
<dbReference type="GO" id="GO:0030126">
    <property type="term" value="C:COPI vesicle coat"/>
    <property type="evidence" value="ECO:0007669"/>
    <property type="project" value="InterPro"/>
</dbReference>
<keyword evidence="6 10" id="KW-0653">Protein transport</keyword>
<evidence type="ECO:0000256" key="2">
    <source>
        <dbReference type="ARBA" id="ARBA00022448"/>
    </source>
</evidence>
<dbReference type="InterPro" id="IPR029446">
    <property type="entry name" value="COPB1_appendage_platform_dom"/>
</dbReference>
<evidence type="ECO:0000259" key="14">
    <source>
        <dbReference type="Pfam" id="PF14806"/>
    </source>
</evidence>
<reference evidence="15 16" key="2">
    <citation type="journal article" date="2013" name="PLoS ONE">
        <title>Whole genome mapping and re-organization of the nuclear and mitochondrial genomes of Babesia microti isolates.</title>
        <authorList>
            <person name="Cornillot E."/>
            <person name="Dassouli A."/>
            <person name="Garg A."/>
            <person name="Pachikara N."/>
            <person name="Randazzo S."/>
            <person name="Depoix D."/>
            <person name="Carcy B."/>
            <person name="Delbecq S."/>
            <person name="Frutos R."/>
            <person name="Silva J.C."/>
            <person name="Sutton R."/>
            <person name="Krause P.J."/>
            <person name="Mamoun C.B."/>
        </authorList>
    </citation>
    <scope>NUCLEOTIDE SEQUENCE [LARGE SCALE GENOMIC DNA]</scope>
    <source>
        <strain evidence="15 16">RI</strain>
    </source>
</reference>
<evidence type="ECO:0000259" key="12">
    <source>
        <dbReference type="Pfam" id="PF01602"/>
    </source>
</evidence>
<reference evidence="15 16" key="1">
    <citation type="journal article" date="2012" name="Nucleic Acids Res.">
        <title>Sequencing of the smallest Apicomplexan genome from the human pathogen Babesia microti.</title>
        <authorList>
            <person name="Cornillot E."/>
            <person name="Hadj-Kaddour K."/>
            <person name="Dassouli A."/>
            <person name="Noel B."/>
            <person name="Ranwez V."/>
            <person name="Vacherie B."/>
            <person name="Augagneur Y."/>
            <person name="Bres V."/>
            <person name="Duclos A."/>
            <person name="Randazzo S."/>
            <person name="Carcy B."/>
            <person name="Debierre-Grockiego F."/>
            <person name="Delbecq S."/>
            <person name="Moubri-Menage K."/>
            <person name="Shams-Eldin H."/>
            <person name="Usmani-Brown S."/>
            <person name="Bringaud F."/>
            <person name="Wincker P."/>
            <person name="Vivares C.P."/>
            <person name="Schwarz R.T."/>
            <person name="Schetters T.P."/>
            <person name="Krause P.J."/>
            <person name="Gorenflot A."/>
            <person name="Berry V."/>
            <person name="Barbe V."/>
            <person name="Ben Mamoun C."/>
        </authorList>
    </citation>
    <scope>NUCLEOTIDE SEQUENCE [LARGE SCALE GENOMIC DNA]</scope>
    <source>
        <strain evidence="15 16">RI</strain>
    </source>
</reference>
<dbReference type="InterPro" id="IPR021133">
    <property type="entry name" value="HEAT_type_2"/>
</dbReference>
<evidence type="ECO:0000256" key="3">
    <source>
        <dbReference type="ARBA" id="ARBA00022490"/>
    </source>
</evidence>
<keyword evidence="9 10" id="KW-0968">Cytoplasmic vesicle</keyword>
<comment type="function">
    <text evidence="10">The coatomer is a cytosolic protein complex that binds to dilysine motifs and reversibly associates with Golgi non-clathrin-coated vesicles, which further mediate biosynthetic protein transport from the ER, via the Golgi up to the trans Golgi network. Coatomer complex is required for budding from Golgi membranes, and is essential for the retrograde Golgi-to-ER transport of dilysine-tagged proteins.</text>
</comment>
<dbReference type="GO" id="GO:0006888">
    <property type="term" value="P:endoplasmic reticulum to Golgi vesicle-mediated transport"/>
    <property type="evidence" value="ECO:0007669"/>
    <property type="project" value="TreeGrafter"/>
</dbReference>
<keyword evidence="8 10" id="KW-0472">Membrane</keyword>
<feature type="repeat" description="HEAT" evidence="11">
    <location>
        <begin position="133"/>
        <end position="171"/>
    </location>
</feature>
<dbReference type="PIRSF" id="PIRSF005727">
    <property type="entry name" value="Coatomer_beta_subunit"/>
    <property type="match status" value="1"/>
</dbReference>
<keyword evidence="16" id="KW-1185">Reference proteome</keyword>
<dbReference type="RefSeq" id="XP_012649289.1">
    <property type="nucleotide sequence ID" value="XM_012793835.1"/>
</dbReference>
<dbReference type="PROSITE" id="PS50077">
    <property type="entry name" value="HEAT_REPEAT"/>
    <property type="match status" value="1"/>
</dbReference>
<proteinExistence type="predicted"/>
<reference evidence="15 16" key="3">
    <citation type="journal article" date="2016" name="Sci. Rep.">
        <title>Genome-wide diversity and gene expression profiling of Babesia microti isolates identify polymorphic genes that mediate host-pathogen interactions.</title>
        <authorList>
            <person name="Silva J.C."/>
            <person name="Cornillot E."/>
            <person name="McCracken C."/>
            <person name="Usmani-Brown S."/>
            <person name="Dwivedi A."/>
            <person name="Ifeonu O.O."/>
            <person name="Crabtree J."/>
            <person name="Gotia H.T."/>
            <person name="Virji A.Z."/>
            <person name="Reynes C."/>
            <person name="Colinge J."/>
            <person name="Kumar V."/>
            <person name="Lawres L."/>
            <person name="Pazzi J.E."/>
            <person name="Pablo J.V."/>
            <person name="Hung C."/>
            <person name="Brancato J."/>
            <person name="Kumari P."/>
            <person name="Orvis J."/>
            <person name="Tretina K."/>
            <person name="Chibucos M."/>
            <person name="Ott S."/>
            <person name="Sadzewicz L."/>
            <person name="Sengamalay N."/>
            <person name="Shetty A.C."/>
            <person name="Su Q."/>
            <person name="Tallon L."/>
            <person name="Fraser C.M."/>
            <person name="Frutos R."/>
            <person name="Molina D.M."/>
            <person name="Krause P.J."/>
            <person name="Ben Mamoun C."/>
        </authorList>
    </citation>
    <scope>NUCLEOTIDE SEQUENCE [LARGE SCALE GENOMIC DNA]</scope>
    <source>
        <strain evidence="15 16">RI</strain>
    </source>
</reference>
<dbReference type="InterPro" id="IPR016024">
    <property type="entry name" value="ARM-type_fold"/>
</dbReference>
<evidence type="ECO:0000256" key="11">
    <source>
        <dbReference type="PROSITE-ProRule" id="PRU00103"/>
    </source>
</evidence>
<sequence length="943" mass="105901">MSDTLCTLYVSLEKFSCIPVYELQQKLEDSNVNSKIIAMENVILGTLKGDDLSSLLIPIIRYVISSSDHKLIKLVHLYFEIVEKTNPDGNIKEEIILVCNALRNYLHAPNEYVRGLTLRLLCKIKHWKIISPLVPSVIQNLTHKEPYVRRHAVMCVSAITRQFGHDSVPDLIGHIKKILLNESDTSAKCKAFQLLLQFNPSLALQYILSIEDSLITSGDIFQTGIVQSLNKFAATDQACKTIGIRIVLLLMETVQAMNVIYQGALALLTAGTTSIEARKITAKTFVNILIYQPDVNIKLITLSNLRKLYDISNKAGDHPNVLEAHVIDITGVLNNPYHMIVKECLSLCYKILNESNVGQVLSILKKEFIKSCVIDDQSVENYQVTIIKALMQICELFPQESEIVFDLFECLNMGTRSTKYHIAIFIRKLFNMVPDFKGGTIKKLLPIIPQIDDVNVIRICFSIIYHAPSVNMSVELIELFYDSIQPYPLVVSSQYIDDTEEFNSYTSNPSRQPISAGTNLRKAVMTADSLLLSSLASLLLNCVCNEAVSAAIIEKACIIVANLLMVGKNAGLERGSIVRITHALRILVDKCQGLPTQNVEDSYFESYKVSLVSDDSNDKLAKPINNYVTAPITFRLLGCESASILNEDTCQNETNLLVNQTESYTLTDKIPFQMTGLGDPIYIEVITEVVNSELNLMMSITNTTNLLLQNVYIELYTQGELKVMDHLPTFKLSPNESINMRARVRVNSSAMGSIFGYVFYERKACGRPEVLNISPININMIDFVTPTFINSDEFRAMWSTYEWENKIFVQTNISDPSLFLEKLISCTNMTVAGRIPPNELINVNGKPVIQQYIEYLRGLKDLRNVLDTCSFFAANLFLRTIFNEDALINLSISKDKKGLLKGIIRVRCEKQETVMSLGERISLVQRCFSSSPLPIPNESILSS</sequence>
<dbReference type="Pfam" id="PF14806">
    <property type="entry name" value="Coatomer_b_Cpla"/>
    <property type="match status" value="1"/>
</dbReference>
<dbReference type="AlphaFoldDB" id="A0A0K3ARL1"/>
<dbReference type="OMA" id="IYKNFDW"/>
<dbReference type="InterPro" id="IPR016460">
    <property type="entry name" value="COPB1"/>
</dbReference>
<gene>
    <name evidence="15" type="ORF">BMR1_03g03390</name>
</gene>
<organism evidence="15 16">
    <name type="scientific">Babesia microti (strain RI)</name>
    <dbReference type="NCBI Taxonomy" id="1133968"/>
    <lineage>
        <taxon>Eukaryota</taxon>
        <taxon>Sar</taxon>
        <taxon>Alveolata</taxon>
        <taxon>Apicomplexa</taxon>
        <taxon>Aconoidasida</taxon>
        <taxon>Piroplasmida</taxon>
        <taxon>Babesiidae</taxon>
        <taxon>Babesia</taxon>
    </lineage>
</organism>
<dbReference type="Gene3D" id="1.25.10.10">
    <property type="entry name" value="Leucine-rich Repeat Variant"/>
    <property type="match status" value="1"/>
</dbReference>
<dbReference type="GeneID" id="24425324"/>
<evidence type="ECO:0000256" key="5">
    <source>
        <dbReference type="ARBA" id="ARBA00022892"/>
    </source>
</evidence>
<evidence type="ECO:0000256" key="1">
    <source>
        <dbReference type="ARBA" id="ARBA00004255"/>
    </source>
</evidence>
<feature type="domain" description="Coatomer beta subunit C-terminal" evidence="13">
    <location>
        <begin position="632"/>
        <end position="761"/>
    </location>
</feature>
<evidence type="ECO:0000256" key="10">
    <source>
        <dbReference type="PIRNR" id="PIRNR005727"/>
    </source>
</evidence>
<keyword evidence="5 10" id="KW-0931">ER-Golgi transport</keyword>
<dbReference type="PANTHER" id="PTHR10635">
    <property type="entry name" value="COATOMER SUBUNIT BETA"/>
    <property type="match status" value="1"/>
</dbReference>
<evidence type="ECO:0000256" key="7">
    <source>
        <dbReference type="ARBA" id="ARBA00023034"/>
    </source>
</evidence>
<dbReference type="InterPro" id="IPR002553">
    <property type="entry name" value="Clathrin/coatomer_adapt-like_N"/>
</dbReference>
<evidence type="ECO:0000313" key="16">
    <source>
        <dbReference type="Proteomes" id="UP000002899"/>
    </source>
</evidence>
<dbReference type="InterPro" id="IPR011710">
    <property type="entry name" value="Coatomer_bsu_C"/>
</dbReference>
<dbReference type="GO" id="GO:0005198">
    <property type="term" value="F:structural molecule activity"/>
    <property type="evidence" value="ECO:0007669"/>
    <property type="project" value="InterPro"/>
</dbReference>
<dbReference type="Proteomes" id="UP000002899">
    <property type="component" value="Chromosome III"/>
</dbReference>
<dbReference type="KEGG" id="bmic:BMR1_03g03390"/>
<dbReference type="GO" id="GO:0006886">
    <property type="term" value="P:intracellular protein transport"/>
    <property type="evidence" value="ECO:0007669"/>
    <property type="project" value="InterPro"/>
</dbReference>
<keyword evidence="3 10" id="KW-0963">Cytoplasm</keyword>
<comment type="subunit">
    <text evidence="10">Oligomeric complex that consists of at least the alpha, beta, beta', gamma, delta, epsilon and zeta subunits.</text>
</comment>
<dbReference type="EMBL" id="LN871598">
    <property type="protein sequence ID" value="CTQ41278.1"/>
    <property type="molecule type" value="Genomic_DNA"/>
</dbReference>